<evidence type="ECO:0000313" key="4">
    <source>
        <dbReference type="Proteomes" id="UP000515861"/>
    </source>
</evidence>
<dbReference type="Proteomes" id="UP000515861">
    <property type="component" value="Chromosome"/>
</dbReference>
<feature type="signal peptide" evidence="2">
    <location>
        <begin position="1"/>
        <end position="20"/>
    </location>
</feature>
<dbReference type="KEGG" id="ssau:H8M03_05075"/>
<keyword evidence="4" id="KW-1185">Reference proteome</keyword>
<reference evidence="3 4" key="1">
    <citation type="submission" date="2020-08" db="EMBL/GenBank/DDBJ databases">
        <title>Sphingomonas sp. sand1-3 16S ribosomal RNA gene Genome sequencing and assembly.</title>
        <authorList>
            <person name="Kang M."/>
        </authorList>
    </citation>
    <scope>NUCLEOTIDE SEQUENCE [LARGE SCALE GENOMIC DNA]</scope>
    <source>
        <strain evidence="4">sand1-3</strain>
    </source>
</reference>
<dbReference type="AlphaFoldDB" id="A0A7G9L4Z7"/>
<dbReference type="RefSeq" id="WP_187480651.1">
    <property type="nucleotide sequence ID" value="NZ_CP060697.1"/>
</dbReference>
<gene>
    <name evidence="3" type="ORF">H8M03_05075</name>
</gene>
<feature type="chain" id="PRO_5028842341" evidence="2">
    <location>
        <begin position="21"/>
        <end position="84"/>
    </location>
</feature>
<evidence type="ECO:0000256" key="2">
    <source>
        <dbReference type="SAM" id="SignalP"/>
    </source>
</evidence>
<feature type="region of interest" description="Disordered" evidence="1">
    <location>
        <begin position="56"/>
        <end position="84"/>
    </location>
</feature>
<evidence type="ECO:0000313" key="3">
    <source>
        <dbReference type="EMBL" id="QNM83696.1"/>
    </source>
</evidence>
<organism evidence="3 4">
    <name type="scientific">Sphingomonas sabuli</name>
    <dbReference type="NCBI Taxonomy" id="2764186"/>
    <lineage>
        <taxon>Bacteria</taxon>
        <taxon>Pseudomonadati</taxon>
        <taxon>Pseudomonadota</taxon>
        <taxon>Alphaproteobacteria</taxon>
        <taxon>Sphingomonadales</taxon>
        <taxon>Sphingomonadaceae</taxon>
        <taxon>Sphingomonas</taxon>
    </lineage>
</organism>
<proteinExistence type="predicted"/>
<accession>A0A7G9L4Z7</accession>
<evidence type="ECO:0000256" key="1">
    <source>
        <dbReference type="SAM" id="MobiDB-lite"/>
    </source>
</evidence>
<keyword evidence="2" id="KW-0732">Signal</keyword>
<dbReference type="EMBL" id="CP060697">
    <property type="protein sequence ID" value="QNM83696.1"/>
    <property type="molecule type" value="Genomic_DNA"/>
</dbReference>
<name>A0A7G9L4Z7_9SPHN</name>
<feature type="compositionally biased region" description="Basic and acidic residues" evidence="1">
    <location>
        <begin position="68"/>
        <end position="84"/>
    </location>
</feature>
<protein>
    <submittedName>
        <fullName evidence="3">Uncharacterized protein</fullName>
    </submittedName>
</protein>
<sequence>MRNVILTIAALPLLATAAVAAQSEPQKAVDDGDKVVCKSESFVGSHVRKRICKTKREWTEGSENAQDALDRARQRRTDPPKFGG</sequence>